<keyword evidence="3" id="KW-0732">Signal</keyword>
<keyword evidence="2" id="KW-0472">Membrane</keyword>
<evidence type="ECO:0000313" key="5">
    <source>
        <dbReference type="Proteomes" id="UP000231693"/>
    </source>
</evidence>
<accession>A0A2M9CQ99</accession>
<dbReference type="EMBL" id="PGFE01000002">
    <property type="protein sequence ID" value="PJJ74069.1"/>
    <property type="molecule type" value="Genomic_DNA"/>
</dbReference>
<feature type="region of interest" description="Disordered" evidence="1">
    <location>
        <begin position="193"/>
        <end position="212"/>
    </location>
</feature>
<comment type="caution">
    <text evidence="4">The sequence shown here is derived from an EMBL/GenBank/DDBJ whole genome shotgun (WGS) entry which is preliminary data.</text>
</comment>
<evidence type="ECO:0000256" key="1">
    <source>
        <dbReference type="SAM" id="MobiDB-lite"/>
    </source>
</evidence>
<evidence type="ECO:0000313" key="4">
    <source>
        <dbReference type="EMBL" id="PJJ74069.1"/>
    </source>
</evidence>
<evidence type="ECO:0000256" key="2">
    <source>
        <dbReference type="SAM" id="Phobius"/>
    </source>
</evidence>
<dbReference type="OrthoDB" id="4401005at2"/>
<dbReference type="Proteomes" id="UP000231693">
    <property type="component" value="Unassembled WGS sequence"/>
</dbReference>
<keyword evidence="2" id="KW-1133">Transmembrane helix</keyword>
<evidence type="ECO:0000256" key="3">
    <source>
        <dbReference type="SAM" id="SignalP"/>
    </source>
</evidence>
<name>A0A2M9CQ99_9CELL</name>
<feature type="signal peptide" evidence="3">
    <location>
        <begin position="1"/>
        <end position="31"/>
    </location>
</feature>
<dbReference type="AlphaFoldDB" id="A0A2M9CQ99"/>
<feature type="chain" id="PRO_5014831916" evidence="3">
    <location>
        <begin position="32"/>
        <end position="250"/>
    </location>
</feature>
<keyword evidence="2" id="KW-0812">Transmembrane</keyword>
<gene>
    <name evidence="4" type="ORF">CLV28_1558</name>
</gene>
<dbReference type="RefSeq" id="WP_157802563.1">
    <property type="nucleotide sequence ID" value="NZ_BOOX01000002.1"/>
</dbReference>
<protein>
    <submittedName>
        <fullName evidence="4">Uncharacterized protein</fullName>
    </submittedName>
</protein>
<sequence>MRARGGPARGIACAAALGATAVSLVAAPAHATGSDVADDACRGVAVVVDLGVLPGADGADGADDATVACDPGDGHRSGLDVLDGAGIDVEGTARWGPSFVCRVDGRPTADEVIDLPDGDTLVEACADTPSTQAYWTLWVARAGEDWTYATTGVADLTLYPGDALGLRFGTSSADGSAPASDVAPRVAPEAAFASAASGAGTDNGADDTGSGDVDGVDQGALVVPVPVVVGVVLVLGLVAASVVVARRRRP</sequence>
<feature type="transmembrane region" description="Helical" evidence="2">
    <location>
        <begin position="221"/>
        <end position="245"/>
    </location>
</feature>
<organism evidence="4 5">
    <name type="scientific">Sediminihabitans luteus</name>
    <dbReference type="NCBI Taxonomy" id="1138585"/>
    <lineage>
        <taxon>Bacteria</taxon>
        <taxon>Bacillati</taxon>
        <taxon>Actinomycetota</taxon>
        <taxon>Actinomycetes</taxon>
        <taxon>Micrococcales</taxon>
        <taxon>Cellulomonadaceae</taxon>
        <taxon>Sediminihabitans</taxon>
    </lineage>
</organism>
<keyword evidence="5" id="KW-1185">Reference proteome</keyword>
<proteinExistence type="predicted"/>
<reference evidence="4 5" key="1">
    <citation type="submission" date="2017-11" db="EMBL/GenBank/DDBJ databases">
        <title>Genomic Encyclopedia of Archaeal and Bacterial Type Strains, Phase II (KMG-II): From Individual Species to Whole Genera.</title>
        <authorList>
            <person name="Goeker M."/>
        </authorList>
    </citation>
    <scope>NUCLEOTIDE SEQUENCE [LARGE SCALE GENOMIC DNA]</scope>
    <source>
        <strain evidence="4 5">DSM 25478</strain>
    </source>
</reference>